<accession>T1KPL1</accession>
<feature type="transmembrane region" description="Helical" evidence="5">
    <location>
        <begin position="376"/>
        <end position="394"/>
    </location>
</feature>
<dbReference type="PANTHER" id="PTHR23507">
    <property type="entry name" value="ZGC:174356"/>
    <property type="match status" value="1"/>
</dbReference>
<dbReference type="OMA" id="YILALPC"/>
<feature type="transmembrane region" description="Helical" evidence="5">
    <location>
        <begin position="141"/>
        <end position="165"/>
    </location>
</feature>
<dbReference type="GO" id="GO:0022857">
    <property type="term" value="F:transmembrane transporter activity"/>
    <property type="evidence" value="ECO:0007669"/>
    <property type="project" value="TreeGrafter"/>
</dbReference>
<feature type="transmembrane region" description="Helical" evidence="5">
    <location>
        <begin position="215"/>
        <end position="236"/>
    </location>
</feature>
<gene>
    <name evidence="6" type="primary">107366207</name>
</gene>
<feature type="transmembrane region" description="Helical" evidence="5">
    <location>
        <begin position="110"/>
        <end position="129"/>
    </location>
</feature>
<evidence type="ECO:0000256" key="5">
    <source>
        <dbReference type="SAM" id="Phobius"/>
    </source>
</evidence>
<dbReference type="GO" id="GO:0016020">
    <property type="term" value="C:membrane"/>
    <property type="evidence" value="ECO:0007669"/>
    <property type="project" value="UniProtKB-SubCell"/>
</dbReference>
<name>T1KPL1_TETUR</name>
<protein>
    <submittedName>
        <fullName evidence="6">Uncharacterized protein</fullName>
    </submittedName>
</protein>
<evidence type="ECO:0000256" key="4">
    <source>
        <dbReference type="ARBA" id="ARBA00023136"/>
    </source>
</evidence>
<feature type="transmembrane region" description="Helical" evidence="5">
    <location>
        <begin position="177"/>
        <end position="195"/>
    </location>
</feature>
<sequence>MIKDRCKEIQNVVQKIRIELYCFLYFLATHMIKLPLNQLIFDKLCLNDYRLAADSCESLSDEPDSKVYNQIETSMVNLAIYQHLLSILPSIILTLFLGHWIDLRLDHLRYILALPCIGGAMLNIFLTVQCINFDAEPIDTIYPYIITGFSGIEILVITGAFTFICKTTDSKYRSIRFIILDSISALAFPLANFLSKKLLSQSPWILGQYRNYIGVFLISGTILTFTEFWVLITLLTKKSNSAHSSRRQSRKFSQASAYSYYKSLHDAKARRVTAFSLQFPGPSVRRESLVNQAQARRTSVANILMGFSLMNKPQGQRQSLGTLSEDDLDTRRPSTIAQGVNRNNAPTTDFTLSQVFHYTNVTMTLKSFLRPRVNNGRVQLMCLTVSMIFIFFAINSETMIDQSLTRNIFRWTKTHTDFVTDMKRLGISLASVVVMIILVSLAKLEDLSITMIGACSILISLLVKGFYVDPIGFYLSAMIEIFFGLTLAGFRSLVTRIVYNYETAKVFAIIACFMTLIHPTQIFIFHKLLNTAMQSKPNVLYLCLCLTLLIPIKTIIYVGLTHKQTVNQRKSFCSIQIIPTSHSVRPANVFELPGPKQDERRKSNRF</sequence>
<keyword evidence="7" id="KW-1185">Reference proteome</keyword>
<dbReference type="HOGENOM" id="CLU_028365_0_0_1"/>
<proteinExistence type="predicted"/>
<feature type="transmembrane region" description="Helical" evidence="5">
    <location>
        <begin position="506"/>
        <end position="526"/>
    </location>
</feature>
<keyword evidence="2 5" id="KW-0812">Transmembrane</keyword>
<dbReference type="InterPro" id="IPR036259">
    <property type="entry name" value="MFS_trans_sf"/>
</dbReference>
<dbReference type="eggNOG" id="KOG2816">
    <property type="taxonomic scope" value="Eukaryota"/>
</dbReference>
<dbReference type="OrthoDB" id="3026777at2759"/>
<organism evidence="6 7">
    <name type="scientific">Tetranychus urticae</name>
    <name type="common">Two-spotted spider mite</name>
    <dbReference type="NCBI Taxonomy" id="32264"/>
    <lineage>
        <taxon>Eukaryota</taxon>
        <taxon>Metazoa</taxon>
        <taxon>Ecdysozoa</taxon>
        <taxon>Arthropoda</taxon>
        <taxon>Chelicerata</taxon>
        <taxon>Arachnida</taxon>
        <taxon>Acari</taxon>
        <taxon>Acariformes</taxon>
        <taxon>Trombidiformes</taxon>
        <taxon>Prostigmata</taxon>
        <taxon>Eleutherengona</taxon>
        <taxon>Raphignathae</taxon>
        <taxon>Tetranychoidea</taxon>
        <taxon>Tetranychidae</taxon>
        <taxon>Tetranychus</taxon>
    </lineage>
</organism>
<dbReference type="PANTHER" id="PTHR23507:SF1">
    <property type="entry name" value="FI18259P1-RELATED"/>
    <property type="match status" value="1"/>
</dbReference>
<evidence type="ECO:0000256" key="2">
    <source>
        <dbReference type="ARBA" id="ARBA00022692"/>
    </source>
</evidence>
<dbReference type="Proteomes" id="UP000015104">
    <property type="component" value="Unassembled WGS sequence"/>
</dbReference>
<dbReference type="EnsemblMetazoa" id="tetur17g00880.1">
    <property type="protein sequence ID" value="tetur17g00880.1"/>
    <property type="gene ID" value="tetur17g00880"/>
</dbReference>
<feature type="transmembrane region" description="Helical" evidence="5">
    <location>
        <begin position="538"/>
        <end position="560"/>
    </location>
</feature>
<keyword evidence="3 5" id="KW-1133">Transmembrane helix</keyword>
<evidence type="ECO:0000313" key="6">
    <source>
        <dbReference type="EnsemblMetazoa" id="tetur17g00880.1"/>
    </source>
</evidence>
<feature type="transmembrane region" description="Helical" evidence="5">
    <location>
        <begin position="473"/>
        <end position="494"/>
    </location>
</feature>
<reference evidence="7" key="1">
    <citation type="submission" date="2011-08" db="EMBL/GenBank/DDBJ databases">
        <authorList>
            <person name="Rombauts S."/>
        </authorList>
    </citation>
    <scope>NUCLEOTIDE SEQUENCE</scope>
    <source>
        <strain evidence="7">London</strain>
    </source>
</reference>
<feature type="transmembrane region" description="Helical" evidence="5">
    <location>
        <begin position="20"/>
        <end position="41"/>
    </location>
</feature>
<feature type="transmembrane region" description="Helical" evidence="5">
    <location>
        <begin position="78"/>
        <end position="98"/>
    </location>
</feature>
<reference evidence="6" key="2">
    <citation type="submission" date="2015-06" db="UniProtKB">
        <authorList>
            <consortium name="EnsemblMetazoa"/>
        </authorList>
    </citation>
    <scope>IDENTIFICATION</scope>
</reference>
<dbReference type="KEGG" id="tut:107366207"/>
<evidence type="ECO:0000313" key="7">
    <source>
        <dbReference type="Proteomes" id="UP000015104"/>
    </source>
</evidence>
<keyword evidence="4 5" id="KW-0472">Membrane</keyword>
<evidence type="ECO:0000256" key="3">
    <source>
        <dbReference type="ARBA" id="ARBA00022989"/>
    </source>
</evidence>
<dbReference type="EMBL" id="CAEY01000333">
    <property type="status" value="NOT_ANNOTATED_CDS"/>
    <property type="molecule type" value="Genomic_DNA"/>
</dbReference>
<dbReference type="SUPFAM" id="SSF103473">
    <property type="entry name" value="MFS general substrate transporter"/>
    <property type="match status" value="1"/>
</dbReference>
<dbReference type="AlphaFoldDB" id="T1KPL1"/>
<feature type="transmembrane region" description="Helical" evidence="5">
    <location>
        <begin position="449"/>
        <end position="467"/>
    </location>
</feature>
<comment type="subcellular location">
    <subcellularLocation>
        <location evidence="1">Membrane</location>
        <topology evidence="1">Multi-pass membrane protein</topology>
    </subcellularLocation>
</comment>
<feature type="transmembrane region" description="Helical" evidence="5">
    <location>
        <begin position="425"/>
        <end position="442"/>
    </location>
</feature>
<evidence type="ECO:0000256" key="1">
    <source>
        <dbReference type="ARBA" id="ARBA00004141"/>
    </source>
</evidence>